<dbReference type="Proteomes" id="UP000516052">
    <property type="component" value="Chromosome"/>
</dbReference>
<proteinExistence type="predicted"/>
<dbReference type="Pfam" id="PF13649">
    <property type="entry name" value="Methyltransf_25"/>
    <property type="match status" value="1"/>
</dbReference>
<dbReference type="PANTHER" id="PTHR42912:SF93">
    <property type="entry name" value="N6-ADENOSINE-METHYLTRANSFERASE TMT1A"/>
    <property type="match status" value="1"/>
</dbReference>
<dbReference type="GO" id="GO:0008168">
    <property type="term" value="F:methyltransferase activity"/>
    <property type="evidence" value="ECO:0007669"/>
    <property type="project" value="UniProtKB-KW"/>
</dbReference>
<keyword evidence="2" id="KW-0489">Methyltransferase</keyword>
<dbReference type="PANTHER" id="PTHR42912">
    <property type="entry name" value="METHYLTRANSFERASE"/>
    <property type="match status" value="1"/>
</dbReference>
<dbReference type="EMBL" id="CP060828">
    <property type="protein sequence ID" value="QNP75152.1"/>
    <property type="molecule type" value="Genomic_DNA"/>
</dbReference>
<dbReference type="InterPro" id="IPR050508">
    <property type="entry name" value="Methyltransf_Superfamily"/>
</dbReference>
<protein>
    <submittedName>
        <fullName evidence="2">Class I SAM-dependent methyltransferase</fullName>
    </submittedName>
</protein>
<dbReference type="AlphaFoldDB" id="A0A7H0IQT6"/>
<dbReference type="GO" id="GO:0032259">
    <property type="term" value="P:methylation"/>
    <property type="evidence" value="ECO:0007669"/>
    <property type="project" value="UniProtKB-KW"/>
</dbReference>
<dbReference type="InterPro" id="IPR041698">
    <property type="entry name" value="Methyltransf_25"/>
</dbReference>
<feature type="domain" description="Methyltransferase" evidence="1">
    <location>
        <begin position="41"/>
        <end position="135"/>
    </location>
</feature>
<keyword evidence="2" id="KW-0808">Transferase</keyword>
<evidence type="ECO:0000313" key="2">
    <source>
        <dbReference type="EMBL" id="QNP75152.1"/>
    </source>
</evidence>
<name>A0A7H0IQT6_9ACTN</name>
<sequence>MSTQDAVAFWNDVYAARPVNEDPRPNVRLVEAVAGLEPGDVLDLGCGEGGDALWLAAEGWQVTSVDISAVAVERLASLARARGLGDRVDAVQHDLAAAFPSGTYDLISAQFLHTPRPLDRPAVLRSAAHALRPGGRLLIVDHGSTAPWSWNQDPTIHYPSPHEVADAIALTPETWTIERAEVLRRLATGPEGQTAEVVDHVLVVRRAG</sequence>
<organism evidence="2 3">
    <name type="scientific">Streptomyces roseirectus</name>
    <dbReference type="NCBI Taxonomy" id="2768066"/>
    <lineage>
        <taxon>Bacteria</taxon>
        <taxon>Bacillati</taxon>
        <taxon>Actinomycetota</taxon>
        <taxon>Actinomycetes</taxon>
        <taxon>Kitasatosporales</taxon>
        <taxon>Streptomycetaceae</taxon>
        <taxon>Streptomyces</taxon>
    </lineage>
</organism>
<dbReference type="CDD" id="cd02440">
    <property type="entry name" value="AdoMet_MTases"/>
    <property type="match status" value="1"/>
</dbReference>
<dbReference type="RefSeq" id="WP_187752073.1">
    <property type="nucleotide sequence ID" value="NZ_CP060828.1"/>
</dbReference>
<dbReference type="InterPro" id="IPR029063">
    <property type="entry name" value="SAM-dependent_MTases_sf"/>
</dbReference>
<gene>
    <name evidence="2" type="ORF">IAG44_40950</name>
</gene>
<dbReference type="KEGG" id="sroi:IAG44_40950"/>
<dbReference type="SUPFAM" id="SSF53335">
    <property type="entry name" value="S-adenosyl-L-methionine-dependent methyltransferases"/>
    <property type="match status" value="1"/>
</dbReference>
<evidence type="ECO:0000313" key="3">
    <source>
        <dbReference type="Proteomes" id="UP000516052"/>
    </source>
</evidence>
<reference evidence="2 3" key="1">
    <citation type="submission" date="2020-08" db="EMBL/GenBank/DDBJ databases">
        <title>A novel species.</title>
        <authorList>
            <person name="Gao J."/>
        </authorList>
    </citation>
    <scope>NUCLEOTIDE SEQUENCE [LARGE SCALE GENOMIC DNA]</scope>
    <source>
        <strain evidence="2 3">CRXT-G-22</strain>
    </source>
</reference>
<keyword evidence="3" id="KW-1185">Reference proteome</keyword>
<evidence type="ECO:0000259" key="1">
    <source>
        <dbReference type="Pfam" id="PF13649"/>
    </source>
</evidence>
<accession>A0A7H0IQT6</accession>
<dbReference type="Gene3D" id="3.40.50.150">
    <property type="entry name" value="Vaccinia Virus protein VP39"/>
    <property type="match status" value="1"/>
</dbReference>